<dbReference type="InterPro" id="IPR052901">
    <property type="entry name" value="Bact_TGase-like"/>
</dbReference>
<keyword evidence="2" id="KW-1133">Transmembrane helix</keyword>
<feature type="compositionally biased region" description="Polar residues" evidence="1">
    <location>
        <begin position="312"/>
        <end position="331"/>
    </location>
</feature>
<feature type="domain" description="Transglutaminase-like" evidence="3">
    <location>
        <begin position="463"/>
        <end position="534"/>
    </location>
</feature>
<dbReference type="PANTHER" id="PTHR42736:SF1">
    <property type="entry name" value="PROTEIN-GLUTAMINE GAMMA-GLUTAMYLTRANSFERASE"/>
    <property type="match status" value="1"/>
</dbReference>
<comment type="caution">
    <text evidence="4">The sequence shown here is derived from an EMBL/GenBank/DDBJ whole genome shotgun (WGS) entry which is preliminary data.</text>
</comment>
<dbReference type="Pfam" id="PF11992">
    <property type="entry name" value="TgpA_N"/>
    <property type="match status" value="1"/>
</dbReference>
<feature type="transmembrane region" description="Helical" evidence="2">
    <location>
        <begin position="20"/>
        <end position="36"/>
    </location>
</feature>
<dbReference type="AlphaFoldDB" id="A0A9X3AWU0"/>
<evidence type="ECO:0000256" key="1">
    <source>
        <dbReference type="SAM" id="MobiDB-lite"/>
    </source>
</evidence>
<feature type="transmembrane region" description="Helical" evidence="2">
    <location>
        <begin position="137"/>
        <end position="157"/>
    </location>
</feature>
<feature type="transmembrane region" description="Helical" evidence="2">
    <location>
        <begin position="178"/>
        <end position="197"/>
    </location>
</feature>
<keyword evidence="5" id="KW-1185">Reference proteome</keyword>
<keyword evidence="2" id="KW-0472">Membrane</keyword>
<name>A0A9X3AWU0_9GAMM</name>
<accession>A0A9X3AWU0</accession>
<organism evidence="4 5">
    <name type="scientific">Shewanella septentrionalis</name>
    <dbReference type="NCBI Taxonomy" id="2952223"/>
    <lineage>
        <taxon>Bacteria</taxon>
        <taxon>Pseudomonadati</taxon>
        <taxon>Pseudomonadota</taxon>
        <taxon>Gammaproteobacteria</taxon>
        <taxon>Alteromonadales</taxon>
        <taxon>Shewanellaceae</taxon>
        <taxon>Shewanella</taxon>
    </lineage>
</organism>
<dbReference type="InterPro" id="IPR002931">
    <property type="entry name" value="Transglutaminase-like"/>
</dbReference>
<dbReference type="EMBL" id="JAMTCC010000002">
    <property type="protein sequence ID" value="MCT7944030.1"/>
    <property type="molecule type" value="Genomic_DNA"/>
</dbReference>
<dbReference type="PANTHER" id="PTHR42736">
    <property type="entry name" value="PROTEIN-GLUTAMINE GAMMA-GLUTAMYLTRANSFERASE"/>
    <property type="match status" value="1"/>
</dbReference>
<dbReference type="Proteomes" id="UP001155604">
    <property type="component" value="Unassembled WGS sequence"/>
</dbReference>
<protein>
    <submittedName>
        <fullName evidence="4">DUF3488 and transglutaminase-like domain-containing protein</fullName>
    </submittedName>
</protein>
<dbReference type="Pfam" id="PF01841">
    <property type="entry name" value="Transglut_core"/>
    <property type="match status" value="1"/>
</dbReference>
<dbReference type="InterPro" id="IPR025403">
    <property type="entry name" value="TgpA-like_C"/>
</dbReference>
<dbReference type="SMART" id="SM00460">
    <property type="entry name" value="TGc"/>
    <property type="match status" value="1"/>
</dbReference>
<dbReference type="RefSeq" id="WP_261271559.1">
    <property type="nucleotide sequence ID" value="NZ_JAMTCC010000002.1"/>
</dbReference>
<sequence length="741" mass="83816">MTLTANSTTPQIGDNISRQTLFWLLITNIAVLSPLFDKTTPWTLGICAICLLWRVGIYVGKVAKPPRFLVTSLAIGAATTLALVSKEIGLLNALVNLLLLGYALKYIEMRNQRDVRVVVLAGYFIIALTFIDHQSLLNTAHLLVVTLINTCVLVTLYQDKHSLKHTAWLGSKFLLQSVPLALLLFLVLPRFAPLWLVPNMKEAQTGLSDSLAIGDIGKLTRSTELAFRASFTNAAPINAELYWRALVMENYDGMTWRQEEGIKKLQKDALLFPPSRPSPALMLNNPALMVTSPDAMNNIPDLMTNDPDLTKNPASISSEGQDTAKQGKQNNKPSIRYQVIAEPSHQQWLFGLDVAYSQDDNVVNMPDYRLLALRNVDQRMSYQVESWPKAKMDLKLSARQRQINLELPSNSNPRTWALAEQFKTQYPEPKPRLWAMMRHFNTEPFFYTLTLPPLGPQQVDDFLFENKAGFCVHYAAAFVFMARATGLPARMVTGYQGGEFNPQAGYYSVYQYMAHAWAEVWLEGEGWVRFDPTAMVAPDRIEQGFDAQFDPALSYLQESPFSSLRFKSMPWLNELRQRFASIDYYWSVWVLGFNQDRQNQVLSGILGDVTNTKIAVFMGLCISLIVLYIAYSAGLLHFSTQGDPISARYQQICNRLARHGIKRNDSDGPNQFAQQIIEQYQHSAPQLCTLMHTLTQSYVALKYQDLPADDYQAHLTKFKAAAKQLNWLLLRVKVKKKFTLA</sequence>
<feature type="transmembrane region" description="Helical" evidence="2">
    <location>
        <begin position="42"/>
        <end position="60"/>
    </location>
</feature>
<evidence type="ECO:0000313" key="4">
    <source>
        <dbReference type="EMBL" id="MCT7944030.1"/>
    </source>
</evidence>
<feature type="transmembrane region" description="Helical" evidence="2">
    <location>
        <begin position="67"/>
        <end position="84"/>
    </location>
</feature>
<dbReference type="Gene3D" id="3.10.620.30">
    <property type="match status" value="1"/>
</dbReference>
<dbReference type="SUPFAM" id="SSF54001">
    <property type="entry name" value="Cysteine proteinases"/>
    <property type="match status" value="1"/>
</dbReference>
<feature type="transmembrane region" description="Helical" evidence="2">
    <location>
        <begin position="114"/>
        <end position="131"/>
    </location>
</feature>
<reference evidence="4" key="1">
    <citation type="journal article" date="2023" name="Int. J. Syst. Evol. Microbiol.">
        <title>&lt;i&gt;Shewanella septentrionalis&lt;/i&gt; sp. nov. and &lt;i&gt;Shewanella holmiensis&lt;/i&gt; sp. nov., isolated from Baltic Sea water and sediments.</title>
        <authorList>
            <person name="Martin-Rodriguez A.J."/>
            <person name="Thorell K."/>
            <person name="Joffre E."/>
            <person name="Jensie-Markopoulos S."/>
            <person name="Moore E.R.B."/>
            <person name="Sjoling A."/>
        </authorList>
    </citation>
    <scope>NUCLEOTIDE SEQUENCE</scope>
    <source>
        <strain evidence="4">SP1W3</strain>
    </source>
</reference>
<dbReference type="Pfam" id="PF13559">
    <property type="entry name" value="DUF4129"/>
    <property type="match status" value="1"/>
</dbReference>
<feature type="transmembrane region" description="Helical" evidence="2">
    <location>
        <begin position="90"/>
        <end position="107"/>
    </location>
</feature>
<dbReference type="InterPro" id="IPR038765">
    <property type="entry name" value="Papain-like_cys_pep_sf"/>
</dbReference>
<proteinExistence type="predicted"/>
<keyword evidence="2" id="KW-0812">Transmembrane</keyword>
<dbReference type="InterPro" id="IPR021878">
    <property type="entry name" value="TgpA_N"/>
</dbReference>
<gene>
    <name evidence="4" type="ORF">NE536_01400</name>
</gene>
<evidence type="ECO:0000313" key="5">
    <source>
        <dbReference type="Proteomes" id="UP001155604"/>
    </source>
</evidence>
<evidence type="ECO:0000256" key="2">
    <source>
        <dbReference type="SAM" id="Phobius"/>
    </source>
</evidence>
<feature type="transmembrane region" description="Helical" evidence="2">
    <location>
        <begin position="614"/>
        <end position="638"/>
    </location>
</feature>
<evidence type="ECO:0000259" key="3">
    <source>
        <dbReference type="SMART" id="SM00460"/>
    </source>
</evidence>
<feature type="region of interest" description="Disordered" evidence="1">
    <location>
        <begin position="303"/>
        <end position="331"/>
    </location>
</feature>